<name>A0A183MFB0_9TREM</name>
<dbReference type="EMBL" id="UZAI01016818">
    <property type="protein sequence ID" value="VDP16559.1"/>
    <property type="molecule type" value="Genomic_DNA"/>
</dbReference>
<reference evidence="1 2" key="1">
    <citation type="submission" date="2018-11" db="EMBL/GenBank/DDBJ databases">
        <authorList>
            <consortium name="Pathogen Informatics"/>
        </authorList>
    </citation>
    <scope>NUCLEOTIDE SEQUENCE [LARGE SCALE GENOMIC DNA]</scope>
    <source>
        <strain evidence="1 2">Zambia</strain>
    </source>
</reference>
<dbReference type="PANTHER" id="PTHR47027:SF25">
    <property type="entry name" value="REVERSE TRANSCRIPTASE DOMAIN-CONTAINING PROTEIN"/>
    <property type="match status" value="1"/>
</dbReference>
<dbReference type="Proteomes" id="UP000277204">
    <property type="component" value="Unassembled WGS sequence"/>
</dbReference>
<gene>
    <name evidence="1" type="ORF">SMRZ_LOCUS14735</name>
</gene>
<evidence type="ECO:0000313" key="2">
    <source>
        <dbReference type="Proteomes" id="UP000277204"/>
    </source>
</evidence>
<keyword evidence="2" id="KW-1185">Reference proteome</keyword>
<sequence length="161" mass="18389">MKTTSDRKHRIQWTVRIELDHLDFVDDLTFPSYTREQIKVNTANVTAASASVDLNIHKGRGKVLRCNMENTNPLILDGEPLEDVETFTYLNSIIIDEQGGSDADVKTRIGKIRTAFLKLRNMWNSQQVSTNIKVIFFNTNVNTVLLYGAETWRTTTTIIKL</sequence>
<dbReference type="InterPro" id="IPR045609">
    <property type="entry name" value="DUF6451"/>
</dbReference>
<evidence type="ECO:0000313" key="1">
    <source>
        <dbReference type="EMBL" id="VDP16559.1"/>
    </source>
</evidence>
<dbReference type="Pfam" id="PF20049">
    <property type="entry name" value="DUF6451"/>
    <property type="match status" value="1"/>
</dbReference>
<accession>A0A183MFB0</accession>
<proteinExistence type="predicted"/>
<dbReference type="AlphaFoldDB" id="A0A183MFB0"/>
<dbReference type="PANTHER" id="PTHR47027">
    <property type="entry name" value="REVERSE TRANSCRIPTASE DOMAIN-CONTAINING PROTEIN"/>
    <property type="match status" value="1"/>
</dbReference>
<organism evidence="1 2">
    <name type="scientific">Schistosoma margrebowiei</name>
    <dbReference type="NCBI Taxonomy" id="48269"/>
    <lineage>
        <taxon>Eukaryota</taxon>
        <taxon>Metazoa</taxon>
        <taxon>Spiralia</taxon>
        <taxon>Lophotrochozoa</taxon>
        <taxon>Platyhelminthes</taxon>
        <taxon>Trematoda</taxon>
        <taxon>Digenea</taxon>
        <taxon>Strigeidida</taxon>
        <taxon>Schistosomatoidea</taxon>
        <taxon>Schistosomatidae</taxon>
        <taxon>Schistosoma</taxon>
    </lineage>
</organism>
<protein>
    <submittedName>
        <fullName evidence="1">Uncharacterized protein</fullName>
    </submittedName>
</protein>